<accession>A0AAN7CJ63</accession>
<dbReference type="Gene3D" id="3.30.230.30">
    <property type="entry name" value="Impact, N-terminal domain"/>
    <property type="match status" value="1"/>
</dbReference>
<evidence type="ECO:0000256" key="2">
    <source>
        <dbReference type="SAM" id="MobiDB-lite"/>
    </source>
</evidence>
<keyword evidence="5" id="KW-1185">Reference proteome</keyword>
<dbReference type="InterPro" id="IPR036956">
    <property type="entry name" value="Impact_N_sf"/>
</dbReference>
<organism evidence="4 5">
    <name type="scientific">Achaetomium macrosporum</name>
    <dbReference type="NCBI Taxonomy" id="79813"/>
    <lineage>
        <taxon>Eukaryota</taxon>
        <taxon>Fungi</taxon>
        <taxon>Dikarya</taxon>
        <taxon>Ascomycota</taxon>
        <taxon>Pezizomycotina</taxon>
        <taxon>Sordariomycetes</taxon>
        <taxon>Sordariomycetidae</taxon>
        <taxon>Sordariales</taxon>
        <taxon>Chaetomiaceae</taxon>
        <taxon>Achaetomium</taxon>
    </lineage>
</organism>
<dbReference type="SUPFAM" id="SSF54211">
    <property type="entry name" value="Ribosomal protein S5 domain 2-like"/>
    <property type="match status" value="1"/>
</dbReference>
<dbReference type="AlphaFoldDB" id="A0AAN7CJ63"/>
<dbReference type="GO" id="GO:0140469">
    <property type="term" value="P:GCN2-mediated signaling"/>
    <property type="evidence" value="ECO:0007669"/>
    <property type="project" value="TreeGrafter"/>
</dbReference>
<feature type="domain" description="Impact N-terminal" evidence="3">
    <location>
        <begin position="271"/>
        <end position="383"/>
    </location>
</feature>
<feature type="region of interest" description="Disordered" evidence="2">
    <location>
        <begin position="459"/>
        <end position="487"/>
    </location>
</feature>
<reference evidence="4" key="1">
    <citation type="journal article" date="2023" name="Mol. Phylogenet. Evol.">
        <title>Genome-scale phylogeny and comparative genomics of the fungal order Sordariales.</title>
        <authorList>
            <person name="Hensen N."/>
            <person name="Bonometti L."/>
            <person name="Westerberg I."/>
            <person name="Brannstrom I.O."/>
            <person name="Guillou S."/>
            <person name="Cros-Aarteil S."/>
            <person name="Calhoun S."/>
            <person name="Haridas S."/>
            <person name="Kuo A."/>
            <person name="Mondo S."/>
            <person name="Pangilinan J."/>
            <person name="Riley R."/>
            <person name="LaButti K."/>
            <person name="Andreopoulos B."/>
            <person name="Lipzen A."/>
            <person name="Chen C."/>
            <person name="Yan M."/>
            <person name="Daum C."/>
            <person name="Ng V."/>
            <person name="Clum A."/>
            <person name="Steindorff A."/>
            <person name="Ohm R.A."/>
            <person name="Martin F."/>
            <person name="Silar P."/>
            <person name="Natvig D.O."/>
            <person name="Lalanne C."/>
            <person name="Gautier V."/>
            <person name="Ament-Velasquez S.L."/>
            <person name="Kruys A."/>
            <person name="Hutchinson M.I."/>
            <person name="Powell A.J."/>
            <person name="Barry K."/>
            <person name="Miller A.N."/>
            <person name="Grigoriev I.V."/>
            <person name="Debuchy R."/>
            <person name="Gladieux P."/>
            <person name="Hiltunen Thoren M."/>
            <person name="Johannesson H."/>
        </authorList>
    </citation>
    <scope>NUCLEOTIDE SEQUENCE</scope>
    <source>
        <strain evidence="4">CBS 532.94</strain>
    </source>
</reference>
<evidence type="ECO:0000259" key="3">
    <source>
        <dbReference type="Pfam" id="PF01205"/>
    </source>
</evidence>
<evidence type="ECO:0000313" key="4">
    <source>
        <dbReference type="EMBL" id="KAK4242770.1"/>
    </source>
</evidence>
<dbReference type="GO" id="GO:0005737">
    <property type="term" value="C:cytoplasm"/>
    <property type="evidence" value="ECO:0007669"/>
    <property type="project" value="TreeGrafter"/>
</dbReference>
<comment type="similarity">
    <text evidence="1">Belongs to the IMPACT family.</text>
</comment>
<proteinExistence type="inferred from homology"/>
<feature type="compositionally biased region" description="Low complexity" evidence="2">
    <location>
        <begin position="237"/>
        <end position="253"/>
    </location>
</feature>
<evidence type="ECO:0000256" key="1">
    <source>
        <dbReference type="ARBA" id="ARBA00007665"/>
    </source>
</evidence>
<dbReference type="InterPro" id="IPR023582">
    <property type="entry name" value="Impact"/>
</dbReference>
<name>A0AAN7CJ63_9PEZI</name>
<dbReference type="EMBL" id="MU860004">
    <property type="protein sequence ID" value="KAK4242770.1"/>
    <property type="molecule type" value="Genomic_DNA"/>
</dbReference>
<dbReference type="PANTHER" id="PTHR16301:SF4">
    <property type="entry name" value="IMPACT N-TERMINAL DOMAIN-CONTAINING PROTEIN"/>
    <property type="match status" value="1"/>
</dbReference>
<dbReference type="Pfam" id="PF01205">
    <property type="entry name" value="Impact_N"/>
    <property type="match status" value="1"/>
</dbReference>
<protein>
    <recommendedName>
        <fullName evidence="3">Impact N-terminal domain-containing protein</fullName>
    </recommendedName>
</protein>
<reference evidence="4" key="2">
    <citation type="submission" date="2023-05" db="EMBL/GenBank/DDBJ databases">
        <authorList>
            <consortium name="Lawrence Berkeley National Laboratory"/>
            <person name="Steindorff A."/>
            <person name="Hensen N."/>
            <person name="Bonometti L."/>
            <person name="Westerberg I."/>
            <person name="Brannstrom I.O."/>
            <person name="Guillou S."/>
            <person name="Cros-Aarteil S."/>
            <person name="Calhoun S."/>
            <person name="Haridas S."/>
            <person name="Kuo A."/>
            <person name="Mondo S."/>
            <person name="Pangilinan J."/>
            <person name="Riley R."/>
            <person name="Labutti K."/>
            <person name="Andreopoulos B."/>
            <person name="Lipzen A."/>
            <person name="Chen C."/>
            <person name="Yanf M."/>
            <person name="Daum C."/>
            <person name="Ng V."/>
            <person name="Clum A."/>
            <person name="Ohm R."/>
            <person name="Martin F."/>
            <person name="Silar P."/>
            <person name="Natvig D."/>
            <person name="Lalanne C."/>
            <person name="Gautier V."/>
            <person name="Ament-Velasquez S.L."/>
            <person name="Kruys A."/>
            <person name="Hutchinson M.I."/>
            <person name="Powell A.J."/>
            <person name="Barry K."/>
            <person name="Miller A.N."/>
            <person name="Grigoriev I.V."/>
            <person name="Debuchy R."/>
            <person name="Gladieux P."/>
            <person name="Thoren M.H."/>
            <person name="Johannesson H."/>
        </authorList>
    </citation>
    <scope>NUCLEOTIDE SEQUENCE</scope>
    <source>
        <strain evidence="4">CBS 532.94</strain>
    </source>
</reference>
<dbReference type="InterPro" id="IPR020568">
    <property type="entry name" value="Ribosomal_Su5_D2-typ_SF"/>
</dbReference>
<dbReference type="PANTHER" id="PTHR16301">
    <property type="entry name" value="IMPACT-RELATED"/>
    <property type="match status" value="1"/>
</dbReference>
<dbReference type="Proteomes" id="UP001303760">
    <property type="component" value="Unassembled WGS sequence"/>
</dbReference>
<feature type="compositionally biased region" description="Basic and acidic residues" evidence="2">
    <location>
        <begin position="466"/>
        <end position="487"/>
    </location>
</feature>
<comment type="caution">
    <text evidence="4">The sequence shown here is derived from an EMBL/GenBank/DDBJ whole genome shotgun (WGS) entry which is preliminary data.</text>
</comment>
<evidence type="ECO:0000313" key="5">
    <source>
        <dbReference type="Proteomes" id="UP001303760"/>
    </source>
</evidence>
<dbReference type="GO" id="GO:0006446">
    <property type="term" value="P:regulation of translational initiation"/>
    <property type="evidence" value="ECO:0007669"/>
    <property type="project" value="TreeGrafter"/>
</dbReference>
<sequence length="558" mass="60270">MATQQDLQELLRLLTVGRKIPMMQAMAQIKALQAADLRSITQIAEAALATVQSALKDDKGARALQNACKAALKRGLPAPGKREAPDSAAGPAKRAKTDLFMAGPVEMTPQELEKSLELPLCMDEERISQTVVETNRAPLVLAFAVELLRYTMPEQPLSSRLSLAQAVVSANSRSKAVSLGLEKGPSADDEGWGEGQPRVKVMGREIAVLKRGGYEWRGEETVGEEAGESVKAGSSLSEAQAETETQTSSTAATFEPTARSTWAVSQRISLKDSTFVARATHIGHPSQRKILMQSLFDDVPSLKTATHNAWAFRLRPPASAGPNAHVREESFDDGETGCGDLMLRVMRESSTVDTLVVLTRWFGGTLLGPDRWRLMRKCVASVLSERLRKTGADVVLGGEALWGLDLEAARAKTTTTLGGYGSGTGKQQVTVMGGVMGGGMQIHRPEAARGYLLRSFATGSTSSTAQEKDKDTGKTPKKEKKTQKAMEAEREENLGLVLGALRMLFDSWADHLDAAELDRRAWGWYVAVRPDVESGQAGWGAKGTVKLSDVLRLRRSGD</sequence>
<dbReference type="InterPro" id="IPR001498">
    <property type="entry name" value="Impact_N"/>
</dbReference>
<feature type="region of interest" description="Disordered" evidence="2">
    <location>
        <begin position="219"/>
        <end position="257"/>
    </location>
</feature>
<gene>
    <name evidence="4" type="ORF">C8A03DRAFT_28999</name>
</gene>